<proteinExistence type="inferred from homology"/>
<dbReference type="InterPro" id="IPR014710">
    <property type="entry name" value="RmlC-like_jellyroll"/>
</dbReference>
<keyword evidence="3" id="KW-0472">Membrane</keyword>
<protein>
    <submittedName>
        <fullName evidence="6">Putative quercetin 2,3-dioxygenase</fullName>
    </submittedName>
</protein>
<gene>
    <name evidence="6" type="ORF">AK812_SmicGene31537</name>
</gene>
<feature type="domain" description="Pirin N-terminal" evidence="4">
    <location>
        <begin position="497"/>
        <end position="601"/>
    </location>
</feature>
<comment type="similarity">
    <text evidence="1 2">Belongs to the pirin family.</text>
</comment>
<keyword evidence="3" id="KW-0812">Transmembrane</keyword>
<dbReference type="InterPro" id="IPR012093">
    <property type="entry name" value="Pirin"/>
</dbReference>
<feature type="transmembrane region" description="Helical" evidence="3">
    <location>
        <begin position="105"/>
        <end position="125"/>
    </location>
</feature>
<dbReference type="Proteomes" id="UP000186817">
    <property type="component" value="Unassembled WGS sequence"/>
</dbReference>
<evidence type="ECO:0000256" key="1">
    <source>
        <dbReference type="ARBA" id="ARBA00008416"/>
    </source>
</evidence>
<dbReference type="Gene3D" id="2.60.120.10">
    <property type="entry name" value="Jelly Rolls"/>
    <property type="match status" value="2"/>
</dbReference>
<dbReference type="AlphaFoldDB" id="A0A1Q9CWE1"/>
<dbReference type="InterPro" id="IPR041602">
    <property type="entry name" value="Quercetinase_C"/>
</dbReference>
<evidence type="ECO:0000313" key="6">
    <source>
        <dbReference type="EMBL" id="OLP87253.1"/>
    </source>
</evidence>
<dbReference type="EMBL" id="LSRX01000871">
    <property type="protein sequence ID" value="OLP87253.1"/>
    <property type="molecule type" value="Genomic_DNA"/>
</dbReference>
<sequence length="730" mass="80908">MAFRSARPLRFRLTRLLRAGGAEDAKPRWTLPEADYHKYTYQPSIPDKHFNIGHWNYAPITMWLRARRPAMEKVLGDVYTTLTSTGSALWSPIYGNIHANLPGFGYKFLGLVGALIGYNLAVMYVTSRTEAWMFLEKMRLYALGDELVKKGFFMSDAEEAHSRQHKYDHEVERLNHLWEEAISDATQARSFDRLCEHLAVDAEKLPVTEIPKPISWRFSLMPYGRDDPDAKTFSFAPVDSPAASNYFLLDMGNSGDYIDRQDNKPNPIRKGRHMYTAAYMPPTKCLHGSSPSRTARLRLDAPRNLQRPSTPVGFFCLLTRQGGDQRHPSATVSFAAKWEPACDCVDAAGGGAGHVALPAALGARARPLRGLGTRFGALDVLASTPRGLAASRKWALAFLTEEEAETESCAMAEEAVCALAGNKISQARAELHARSGGSIASFALSSAYPLSVPGCRRAPRAMALNVITESRLFASEPDPRWFGNPRNPADTTAEGWTNQNWLKSRFHFSFAEYHEGPSNFGVLRVMNDDLVQGERGFGEHPHRDMEIMTFIVDGELTHKDSKGNEETLGRGAIQFMTAGTGIYHSEHNLAKKPLRFIQCWVVPRKRGLKPNYGSSLGGPEAAADRRDKWAHMVSDEMSSVATQIKIHQDCNVFCTELSPGKTSPLLSIAAGRQAYMLCVEGELRCGKQSLQRHDAAEVKGPLELELSAGPLGALVLLFEMAETRDSRKGF</sequence>
<accession>A0A1Q9CWE1</accession>
<dbReference type="CDD" id="cd02910">
    <property type="entry name" value="cupin_Yhhw_N"/>
    <property type="match status" value="1"/>
</dbReference>
<organism evidence="6 7">
    <name type="scientific">Symbiodinium microadriaticum</name>
    <name type="common">Dinoflagellate</name>
    <name type="synonym">Zooxanthella microadriatica</name>
    <dbReference type="NCBI Taxonomy" id="2951"/>
    <lineage>
        <taxon>Eukaryota</taxon>
        <taxon>Sar</taxon>
        <taxon>Alveolata</taxon>
        <taxon>Dinophyceae</taxon>
        <taxon>Suessiales</taxon>
        <taxon>Symbiodiniaceae</taxon>
        <taxon>Symbiodinium</taxon>
    </lineage>
</organism>
<dbReference type="PANTHER" id="PTHR43212">
    <property type="entry name" value="QUERCETIN 2,3-DIOXYGENASE"/>
    <property type="match status" value="1"/>
</dbReference>
<dbReference type="InterPro" id="IPR003829">
    <property type="entry name" value="Pirin_N_dom"/>
</dbReference>
<keyword evidence="7" id="KW-1185">Reference proteome</keyword>
<dbReference type="OrthoDB" id="198735at2759"/>
<feature type="domain" description="Quercetin 2,3-dioxygenase C-terminal cupin" evidence="5">
    <location>
        <begin position="642"/>
        <end position="720"/>
    </location>
</feature>
<keyword evidence="3" id="KW-1133">Transmembrane helix</keyword>
<name>A0A1Q9CWE1_SYMMI</name>
<dbReference type="GO" id="GO:0051213">
    <property type="term" value="F:dioxygenase activity"/>
    <property type="evidence" value="ECO:0007669"/>
    <property type="project" value="UniProtKB-KW"/>
</dbReference>
<evidence type="ECO:0000259" key="4">
    <source>
        <dbReference type="Pfam" id="PF02678"/>
    </source>
</evidence>
<evidence type="ECO:0000313" key="7">
    <source>
        <dbReference type="Proteomes" id="UP000186817"/>
    </source>
</evidence>
<dbReference type="PANTHER" id="PTHR43212:SF3">
    <property type="entry name" value="QUERCETIN 2,3-DIOXYGENASE"/>
    <property type="match status" value="1"/>
</dbReference>
<dbReference type="Pfam" id="PF02678">
    <property type="entry name" value="Pirin"/>
    <property type="match status" value="1"/>
</dbReference>
<keyword evidence="6" id="KW-0223">Dioxygenase</keyword>
<evidence type="ECO:0000256" key="2">
    <source>
        <dbReference type="RuleBase" id="RU003457"/>
    </source>
</evidence>
<reference evidence="6 7" key="1">
    <citation type="submission" date="2016-02" db="EMBL/GenBank/DDBJ databases">
        <title>Genome analysis of coral dinoflagellate symbionts highlights evolutionary adaptations to a symbiotic lifestyle.</title>
        <authorList>
            <person name="Aranda M."/>
            <person name="Li Y."/>
            <person name="Liew Y.J."/>
            <person name="Baumgarten S."/>
            <person name="Simakov O."/>
            <person name="Wilson M."/>
            <person name="Piel J."/>
            <person name="Ashoor H."/>
            <person name="Bougouffa S."/>
            <person name="Bajic V.B."/>
            <person name="Ryu T."/>
            <person name="Ravasi T."/>
            <person name="Bayer T."/>
            <person name="Micklem G."/>
            <person name="Kim H."/>
            <person name="Bhak J."/>
            <person name="Lajeunesse T.C."/>
            <person name="Voolstra C.R."/>
        </authorList>
    </citation>
    <scope>NUCLEOTIDE SEQUENCE [LARGE SCALE GENOMIC DNA]</scope>
    <source>
        <strain evidence="6 7">CCMP2467</strain>
    </source>
</reference>
<keyword evidence="6" id="KW-0560">Oxidoreductase</keyword>
<dbReference type="SUPFAM" id="SSF51182">
    <property type="entry name" value="RmlC-like cupins"/>
    <property type="match status" value="1"/>
</dbReference>
<dbReference type="Pfam" id="PF17954">
    <property type="entry name" value="Pirin_C_2"/>
    <property type="match status" value="1"/>
</dbReference>
<comment type="caution">
    <text evidence="6">The sequence shown here is derived from an EMBL/GenBank/DDBJ whole genome shotgun (WGS) entry which is preliminary data.</text>
</comment>
<evidence type="ECO:0000259" key="5">
    <source>
        <dbReference type="Pfam" id="PF17954"/>
    </source>
</evidence>
<evidence type="ECO:0000256" key="3">
    <source>
        <dbReference type="SAM" id="Phobius"/>
    </source>
</evidence>
<dbReference type="InterPro" id="IPR011051">
    <property type="entry name" value="RmlC_Cupin_sf"/>
</dbReference>